<reference evidence="2" key="2">
    <citation type="submission" date="2025-09" db="UniProtKB">
        <authorList>
            <consortium name="Ensembl"/>
        </authorList>
    </citation>
    <scope>IDENTIFICATION</scope>
</reference>
<proteinExistence type="predicted"/>
<keyword evidence="3" id="KW-1185">Reference proteome</keyword>
<feature type="signal peptide" evidence="1">
    <location>
        <begin position="1"/>
        <end position="22"/>
    </location>
</feature>
<sequence length="69" mass="8131">VKHAQPYLCVFVVLFFFYFADAQDKELLKAHNISHVLSIHDNASPVLETFQQVSNNNKKYFYFSVLFKM</sequence>
<dbReference type="AlphaFoldDB" id="A0A3B3ZBG6"/>
<evidence type="ECO:0000313" key="2">
    <source>
        <dbReference type="Ensembl" id="ENSPMGP00000001904.1"/>
    </source>
</evidence>
<dbReference type="Ensembl" id="ENSPMGT00000002031.1">
    <property type="protein sequence ID" value="ENSPMGP00000001904.1"/>
    <property type="gene ID" value="ENSPMGG00000001721.1"/>
</dbReference>
<organism evidence="2 3">
    <name type="scientific">Periophthalmus magnuspinnatus</name>
    <dbReference type="NCBI Taxonomy" id="409849"/>
    <lineage>
        <taxon>Eukaryota</taxon>
        <taxon>Metazoa</taxon>
        <taxon>Chordata</taxon>
        <taxon>Craniata</taxon>
        <taxon>Vertebrata</taxon>
        <taxon>Euteleostomi</taxon>
        <taxon>Actinopterygii</taxon>
        <taxon>Neopterygii</taxon>
        <taxon>Teleostei</taxon>
        <taxon>Neoteleostei</taxon>
        <taxon>Acanthomorphata</taxon>
        <taxon>Gobiaria</taxon>
        <taxon>Gobiiformes</taxon>
        <taxon>Gobioidei</taxon>
        <taxon>Gobiidae</taxon>
        <taxon>Oxudercinae</taxon>
        <taxon>Periophthalmus</taxon>
    </lineage>
</organism>
<dbReference type="Proteomes" id="UP000261520">
    <property type="component" value="Unplaced"/>
</dbReference>
<accession>A0A3B3ZBG6</accession>
<feature type="chain" id="PRO_5017219403" evidence="1">
    <location>
        <begin position="23"/>
        <end position="69"/>
    </location>
</feature>
<reference evidence="2" key="1">
    <citation type="submission" date="2025-08" db="UniProtKB">
        <authorList>
            <consortium name="Ensembl"/>
        </authorList>
    </citation>
    <scope>IDENTIFICATION</scope>
</reference>
<protein>
    <submittedName>
        <fullName evidence="2">Uncharacterized protein</fullName>
    </submittedName>
</protein>
<evidence type="ECO:0000256" key="1">
    <source>
        <dbReference type="SAM" id="SignalP"/>
    </source>
</evidence>
<evidence type="ECO:0000313" key="3">
    <source>
        <dbReference type="Proteomes" id="UP000261520"/>
    </source>
</evidence>
<keyword evidence="1" id="KW-0732">Signal</keyword>
<name>A0A3B3ZBG6_9GOBI</name>